<dbReference type="InParanoid" id="A0A3R7EUY8"/>
<sequence length="142" mass="16640">MSVTIYINPTTCHQNSYPSQFKKELAKWFMQTKLIHEIHSFANKFCFARDSPGTQMNLLFMMFLPEPKFRNTLVCKQIWFCERLNWNPDGSLVCDVSRLQQAAQVNLSQNQVYLQMRVFRLFRAIWSQVEHKVDGNSGTAPT</sequence>
<dbReference type="EMBL" id="NIRI02000056">
    <property type="protein sequence ID" value="KAG5443454.1"/>
    <property type="molecule type" value="Genomic_DNA"/>
</dbReference>
<gene>
    <name evidence="1" type="ORF">CSKR_110395</name>
</gene>
<protein>
    <submittedName>
        <fullName evidence="1">Uncharacterized protein</fullName>
    </submittedName>
</protein>
<dbReference type="AlphaFoldDB" id="A0A3R7EUY8"/>
<evidence type="ECO:0000313" key="2">
    <source>
        <dbReference type="Proteomes" id="UP000286415"/>
    </source>
</evidence>
<proteinExistence type="predicted"/>
<accession>A0A3R7EUY8</accession>
<name>A0A3R7EUY8_CLOSI</name>
<evidence type="ECO:0000313" key="1">
    <source>
        <dbReference type="EMBL" id="KAG5443454.1"/>
    </source>
</evidence>
<reference evidence="1 2" key="1">
    <citation type="journal article" date="2018" name="Biotechnol. Adv.">
        <title>Improved genomic resources and new bioinformatic workflow for the carcinogenic parasite Clonorchis sinensis: Biotechnological implications.</title>
        <authorList>
            <person name="Wang D."/>
            <person name="Korhonen P.K."/>
            <person name="Gasser R.B."/>
            <person name="Young N.D."/>
        </authorList>
    </citation>
    <scope>NUCLEOTIDE SEQUENCE [LARGE SCALE GENOMIC DNA]</scope>
    <source>
        <strain evidence="1">Cs-k2</strain>
    </source>
</reference>
<organism evidence="1 2">
    <name type="scientific">Clonorchis sinensis</name>
    <name type="common">Chinese liver fluke</name>
    <dbReference type="NCBI Taxonomy" id="79923"/>
    <lineage>
        <taxon>Eukaryota</taxon>
        <taxon>Metazoa</taxon>
        <taxon>Spiralia</taxon>
        <taxon>Lophotrochozoa</taxon>
        <taxon>Platyhelminthes</taxon>
        <taxon>Trematoda</taxon>
        <taxon>Digenea</taxon>
        <taxon>Opisthorchiida</taxon>
        <taxon>Opisthorchiata</taxon>
        <taxon>Opisthorchiidae</taxon>
        <taxon>Clonorchis</taxon>
    </lineage>
</organism>
<comment type="caution">
    <text evidence="1">The sequence shown here is derived from an EMBL/GenBank/DDBJ whole genome shotgun (WGS) entry which is preliminary data.</text>
</comment>
<keyword evidence="2" id="KW-1185">Reference proteome</keyword>
<reference evidence="1 2" key="2">
    <citation type="journal article" date="2021" name="Genomics">
        <title>High-quality reference genome for Clonorchis sinensis.</title>
        <authorList>
            <person name="Young N.D."/>
            <person name="Stroehlein A.J."/>
            <person name="Kinkar L."/>
            <person name="Wang T."/>
            <person name="Sohn W.M."/>
            <person name="Chang B.C.H."/>
            <person name="Kaur P."/>
            <person name="Weisz D."/>
            <person name="Dudchenko O."/>
            <person name="Aiden E.L."/>
            <person name="Korhonen P.K."/>
            <person name="Gasser R.B."/>
        </authorList>
    </citation>
    <scope>NUCLEOTIDE SEQUENCE [LARGE SCALE GENOMIC DNA]</scope>
    <source>
        <strain evidence="1">Cs-k2</strain>
    </source>
</reference>
<dbReference type="Proteomes" id="UP000286415">
    <property type="component" value="Unassembled WGS sequence"/>
</dbReference>